<reference evidence="2 3" key="1">
    <citation type="submission" date="2016-07" db="EMBL/GenBank/DDBJ databases">
        <title>Genome analysis of Flavihumibacter stibioxidans YS-17.</title>
        <authorList>
            <person name="Shi K."/>
            <person name="Han Y."/>
            <person name="Wang G."/>
        </authorList>
    </citation>
    <scope>NUCLEOTIDE SEQUENCE [LARGE SCALE GENOMIC DNA]</scope>
    <source>
        <strain evidence="2 3">YS-17</strain>
    </source>
</reference>
<feature type="domain" description="DUF4397" evidence="1">
    <location>
        <begin position="43"/>
        <end position="167"/>
    </location>
</feature>
<protein>
    <recommendedName>
        <fullName evidence="1">DUF4397 domain-containing protein</fullName>
    </recommendedName>
</protein>
<evidence type="ECO:0000313" key="3">
    <source>
        <dbReference type="Proteomes" id="UP000765802"/>
    </source>
</evidence>
<dbReference type="PROSITE" id="PS51257">
    <property type="entry name" value="PROKAR_LIPOPROTEIN"/>
    <property type="match status" value="1"/>
</dbReference>
<evidence type="ECO:0000259" key="1">
    <source>
        <dbReference type="Pfam" id="PF14344"/>
    </source>
</evidence>
<gene>
    <name evidence="2" type="ORF">BC349_01290</name>
</gene>
<dbReference type="RefSeq" id="WP_187254945.1">
    <property type="nucleotide sequence ID" value="NZ_JBHULF010000006.1"/>
</dbReference>
<accession>A0ABR7M3J3</accession>
<dbReference type="Proteomes" id="UP000765802">
    <property type="component" value="Unassembled WGS sequence"/>
</dbReference>
<evidence type="ECO:0000313" key="2">
    <source>
        <dbReference type="EMBL" id="MBC6489586.1"/>
    </source>
</evidence>
<organism evidence="2 3">
    <name type="scientific">Flavihumibacter stibioxidans</name>
    <dbReference type="NCBI Taxonomy" id="1834163"/>
    <lineage>
        <taxon>Bacteria</taxon>
        <taxon>Pseudomonadati</taxon>
        <taxon>Bacteroidota</taxon>
        <taxon>Chitinophagia</taxon>
        <taxon>Chitinophagales</taxon>
        <taxon>Chitinophagaceae</taxon>
        <taxon>Flavihumibacter</taxon>
    </lineage>
</organism>
<dbReference type="Pfam" id="PF14344">
    <property type="entry name" value="DUF4397"/>
    <property type="match status" value="1"/>
</dbReference>
<keyword evidence="3" id="KW-1185">Reference proteome</keyword>
<comment type="caution">
    <text evidence="2">The sequence shown here is derived from an EMBL/GenBank/DDBJ whole genome shotgun (WGS) entry which is preliminary data.</text>
</comment>
<dbReference type="InterPro" id="IPR025510">
    <property type="entry name" value="DUF4397"/>
</dbReference>
<proteinExistence type="predicted"/>
<sequence length="248" mass="26984">MTKKYITGFSAVAVLAALLITGCKRETFKPLAAENFELANKAFIRFYNAALSTTKNYLYQGDVPLTGAAVAYGGVFPSSAGFYGTVNSGQQNLLIKDTTTGATQNQVTVSANFDAGKRYTIFTYDTLTSVKYLAVEDVIEVPADTSARLRFVNLPFSRTDVPNIDIYSKKANQNIFTNVSPLSATSFIPYASVQSDTLYVRATGTTDNVATLNNFIASRRRSYTLIFRGNYNATSGATARTLTSLLTY</sequence>
<dbReference type="EMBL" id="MBUA01000001">
    <property type="protein sequence ID" value="MBC6489586.1"/>
    <property type="molecule type" value="Genomic_DNA"/>
</dbReference>
<name>A0ABR7M3J3_9BACT</name>